<evidence type="ECO:0000259" key="7">
    <source>
        <dbReference type="PROSITE" id="PS51745"/>
    </source>
</evidence>
<keyword evidence="9" id="KW-1185">Reference proteome</keyword>
<feature type="compositionally biased region" description="Basic and acidic residues" evidence="4">
    <location>
        <begin position="251"/>
        <end position="263"/>
    </location>
</feature>
<dbReference type="GO" id="GO:0005938">
    <property type="term" value="C:cell cortex"/>
    <property type="evidence" value="ECO:0007669"/>
    <property type="project" value="UniProtKB-ARBA"/>
</dbReference>
<feature type="domain" description="SH3" evidence="5">
    <location>
        <begin position="45"/>
        <end position="107"/>
    </location>
</feature>
<dbReference type="CDD" id="cd11878">
    <property type="entry name" value="SH3_Bem1p_1"/>
    <property type="match status" value="1"/>
</dbReference>
<dbReference type="PROSITE" id="PS50195">
    <property type="entry name" value="PX"/>
    <property type="match status" value="1"/>
</dbReference>
<dbReference type="PROSITE" id="PS50002">
    <property type="entry name" value="SH3"/>
    <property type="match status" value="2"/>
</dbReference>
<dbReference type="GO" id="GO:0030427">
    <property type="term" value="C:site of polarized growth"/>
    <property type="evidence" value="ECO:0007669"/>
    <property type="project" value="UniProtKB-ARBA"/>
</dbReference>
<dbReference type="CDD" id="cd06890">
    <property type="entry name" value="PX_Bem1p"/>
    <property type="match status" value="1"/>
</dbReference>
<feature type="region of interest" description="Disordered" evidence="4">
    <location>
        <begin position="251"/>
        <end position="272"/>
    </location>
</feature>
<dbReference type="InterPro" id="IPR035548">
    <property type="entry name" value="Bem1/Scd2_SH3_1"/>
</dbReference>
<feature type="compositionally biased region" description="Polar residues" evidence="4">
    <location>
        <begin position="500"/>
        <end position="517"/>
    </location>
</feature>
<dbReference type="GO" id="GO:1902494">
    <property type="term" value="C:catalytic complex"/>
    <property type="evidence" value="ECO:0007669"/>
    <property type="project" value="UniProtKB-ARBA"/>
</dbReference>
<dbReference type="InterPro" id="IPR036871">
    <property type="entry name" value="PX_dom_sf"/>
</dbReference>
<dbReference type="Gene3D" id="3.10.20.90">
    <property type="entry name" value="Phosphatidylinositol 3-kinase Catalytic Subunit, Chain A, domain 1"/>
    <property type="match status" value="1"/>
</dbReference>
<dbReference type="InterPro" id="IPR036028">
    <property type="entry name" value="SH3-like_dom_sf"/>
</dbReference>
<dbReference type="Proteomes" id="UP001206595">
    <property type="component" value="Unassembled WGS sequence"/>
</dbReference>
<dbReference type="SUPFAM" id="SSF64268">
    <property type="entry name" value="PX domain"/>
    <property type="match status" value="1"/>
</dbReference>
<dbReference type="PANTHER" id="PTHR15706:SF2">
    <property type="entry name" value="SH3 AND PX DOMAIN-CONTAINING PROTEIN 2A"/>
    <property type="match status" value="1"/>
</dbReference>
<name>A0AAD5EB51_UMBRA</name>
<dbReference type="InterPro" id="IPR001452">
    <property type="entry name" value="SH3_domain"/>
</dbReference>
<protein>
    <recommendedName>
        <fullName evidence="10">Bud emergence protein 1</fullName>
    </recommendedName>
</protein>
<evidence type="ECO:0000256" key="2">
    <source>
        <dbReference type="ARBA" id="ARBA00022737"/>
    </source>
</evidence>
<dbReference type="GeneID" id="75913944"/>
<feature type="compositionally biased region" description="Basic and acidic residues" evidence="4">
    <location>
        <begin position="468"/>
        <end position="477"/>
    </location>
</feature>
<feature type="compositionally biased region" description="Low complexity" evidence="4">
    <location>
        <begin position="478"/>
        <end position="489"/>
    </location>
</feature>
<dbReference type="CDD" id="cd11879">
    <property type="entry name" value="SH3_Bem1p_2"/>
    <property type="match status" value="1"/>
</dbReference>
<evidence type="ECO:0000256" key="1">
    <source>
        <dbReference type="ARBA" id="ARBA00022443"/>
    </source>
</evidence>
<gene>
    <name evidence="8" type="ORF">K450DRAFT_238474</name>
</gene>
<dbReference type="RefSeq" id="XP_051445166.1">
    <property type="nucleotide sequence ID" value="XM_051588599.1"/>
</dbReference>
<evidence type="ECO:0008006" key="10">
    <source>
        <dbReference type="Google" id="ProtNLM"/>
    </source>
</evidence>
<feature type="region of interest" description="Disordered" evidence="4">
    <location>
        <begin position="1"/>
        <end position="23"/>
    </location>
</feature>
<dbReference type="GO" id="GO:0035091">
    <property type="term" value="F:phosphatidylinositol binding"/>
    <property type="evidence" value="ECO:0007669"/>
    <property type="project" value="InterPro"/>
</dbReference>
<dbReference type="FunFam" id="2.30.30.40:FF:000093">
    <property type="entry name" value="Protein kinase activator Bem1"/>
    <property type="match status" value="1"/>
</dbReference>
<dbReference type="InterPro" id="IPR001683">
    <property type="entry name" value="PX_dom"/>
</dbReference>
<feature type="compositionally biased region" description="Basic and acidic residues" evidence="4">
    <location>
        <begin position="123"/>
        <end position="134"/>
    </location>
</feature>
<dbReference type="Pfam" id="PF00564">
    <property type="entry name" value="PB1"/>
    <property type="match status" value="1"/>
</dbReference>
<dbReference type="Gene3D" id="3.30.1520.10">
    <property type="entry name" value="Phox-like domain"/>
    <property type="match status" value="1"/>
</dbReference>
<dbReference type="InterPro" id="IPR035550">
    <property type="entry name" value="Bem1/Scd2_PX"/>
</dbReference>
<dbReference type="AlphaFoldDB" id="A0AAD5EB51"/>
<organism evidence="8 9">
    <name type="scientific">Umbelopsis ramanniana AG</name>
    <dbReference type="NCBI Taxonomy" id="1314678"/>
    <lineage>
        <taxon>Eukaryota</taxon>
        <taxon>Fungi</taxon>
        <taxon>Fungi incertae sedis</taxon>
        <taxon>Mucoromycota</taxon>
        <taxon>Mucoromycotina</taxon>
        <taxon>Umbelopsidomycetes</taxon>
        <taxon>Umbelopsidales</taxon>
        <taxon>Umbelopsidaceae</taxon>
        <taxon>Umbelopsis</taxon>
    </lineage>
</organism>
<dbReference type="InterPro" id="IPR035549">
    <property type="entry name" value="Bem1/Scd2_SH3_2"/>
</dbReference>
<dbReference type="PRINTS" id="PR00452">
    <property type="entry name" value="SH3DOMAIN"/>
</dbReference>
<keyword evidence="1 3" id="KW-0728">SH3 domain</keyword>
<feature type="domain" description="PB1" evidence="7">
    <location>
        <begin position="550"/>
        <end position="626"/>
    </location>
</feature>
<dbReference type="SUPFAM" id="SSF54277">
    <property type="entry name" value="CAD &amp; PB1 domains"/>
    <property type="match status" value="1"/>
</dbReference>
<dbReference type="PANTHER" id="PTHR15706">
    <property type="entry name" value="SH3 MULTIPLE DOMAIN"/>
    <property type="match status" value="1"/>
</dbReference>
<evidence type="ECO:0000256" key="4">
    <source>
        <dbReference type="SAM" id="MobiDB-lite"/>
    </source>
</evidence>
<dbReference type="InterPro" id="IPR053793">
    <property type="entry name" value="PB1-like"/>
</dbReference>
<feature type="region of interest" description="Disordered" evidence="4">
    <location>
        <begin position="114"/>
        <end position="135"/>
    </location>
</feature>
<dbReference type="InterPro" id="IPR051228">
    <property type="entry name" value="NADPH_Oxidase/PX-Domain"/>
</dbReference>
<evidence type="ECO:0000313" key="8">
    <source>
        <dbReference type="EMBL" id="KAI8580162.1"/>
    </source>
</evidence>
<evidence type="ECO:0000256" key="3">
    <source>
        <dbReference type="PROSITE-ProRule" id="PRU00192"/>
    </source>
</evidence>
<sequence length="626" mass="69958">MTTANLPREKAKAPKSLQSARRSVLKEKISTPVSFPTRHTPSIAPPKKVIKALYDYKAKGPHELSFSQGDFFHVVGKENDRQWYEACNPATNSKGLVPVNFFQVLEKAERILSDNNSIPTNPHSKDSGFGDIHDSNQSSAKRMQPLYGIVLFDFQAERADELQAKAGEPIIVIAQSNLEWFVAKPIGRLGGPGLIPVSFVEIRDAVTGRTITNVADLMQNPSTPIPKVEEWKKMTQGYESSSILLGSIEKQKQVPDQLQRPERPPTVGEMPPLMQTSQQYGRHPDDLGDEEDVYDHYHGEDGILDAYGMQHLARISEDSLTLPKSRSNSPLNDHDAYTDQYRDESSLVTSASVDSYILEGDQYWFIVYADLANGRHRVLYRLYEDFYDFQINMLHQFPIEAGKKSKERILPYMPGPLAEVDETITAERRRDLDKYCKDLLALPNYLAESPIVQDQLFGINDGDIETDYDPRTGRSSRDSYSAAMDSSAYQHQPSPPLTTKAESTTPSVAQPEPSQSEAYEDKLPTRKPSSAGKKVSPNRAPPGGQPTQSTVKVKIIYRDDIIAFRVPADCRFGPLSDKITERLGFEPLLTYKDELSGERLPLENEADMDEAFQGALTSGKLTVIAS</sequence>
<dbReference type="SMART" id="SM00312">
    <property type="entry name" value="PX"/>
    <property type="match status" value="1"/>
</dbReference>
<reference evidence="8" key="1">
    <citation type="submission" date="2021-06" db="EMBL/GenBank/DDBJ databases">
        <authorList>
            <consortium name="DOE Joint Genome Institute"/>
            <person name="Mondo S.J."/>
            <person name="Amses K.R."/>
            <person name="Simmons D.R."/>
            <person name="Longcore J.E."/>
            <person name="Seto K."/>
            <person name="Alves G.H."/>
            <person name="Bonds A.E."/>
            <person name="Quandt C.A."/>
            <person name="Davis W.J."/>
            <person name="Chang Y."/>
            <person name="Letcher P.M."/>
            <person name="Powell M.J."/>
            <person name="Kuo A."/>
            <person name="Labutti K."/>
            <person name="Pangilinan J."/>
            <person name="Andreopoulos W."/>
            <person name="Tritt A."/>
            <person name="Riley R."/>
            <person name="Hundley H."/>
            <person name="Johnson J."/>
            <person name="Lipzen A."/>
            <person name="Barry K."/>
            <person name="Berbee M.L."/>
            <person name="Buchler N.E."/>
            <person name="Grigoriev I.V."/>
            <person name="Spatafora J.W."/>
            <person name="Stajich J.E."/>
            <person name="James T.Y."/>
        </authorList>
    </citation>
    <scope>NUCLEOTIDE SEQUENCE</scope>
    <source>
        <strain evidence="8">AG</strain>
    </source>
</reference>
<reference evidence="8" key="2">
    <citation type="journal article" date="2022" name="Proc. Natl. Acad. Sci. U.S.A.">
        <title>Diploid-dominant life cycles characterize the early evolution of Fungi.</title>
        <authorList>
            <person name="Amses K.R."/>
            <person name="Simmons D.R."/>
            <person name="Longcore J.E."/>
            <person name="Mondo S.J."/>
            <person name="Seto K."/>
            <person name="Jeronimo G.H."/>
            <person name="Bonds A.E."/>
            <person name="Quandt C.A."/>
            <person name="Davis W.J."/>
            <person name="Chang Y."/>
            <person name="Federici B.A."/>
            <person name="Kuo A."/>
            <person name="LaButti K."/>
            <person name="Pangilinan J."/>
            <person name="Andreopoulos W."/>
            <person name="Tritt A."/>
            <person name="Riley R."/>
            <person name="Hundley H."/>
            <person name="Johnson J."/>
            <person name="Lipzen A."/>
            <person name="Barry K."/>
            <person name="Lang B.F."/>
            <person name="Cuomo C.A."/>
            <person name="Buchler N.E."/>
            <person name="Grigoriev I.V."/>
            <person name="Spatafora J.W."/>
            <person name="Stajich J.E."/>
            <person name="James T.Y."/>
        </authorList>
    </citation>
    <scope>NUCLEOTIDE SEQUENCE</scope>
    <source>
        <strain evidence="8">AG</strain>
    </source>
</reference>
<accession>A0AAD5EB51</accession>
<dbReference type="SUPFAM" id="SSF50044">
    <property type="entry name" value="SH3-domain"/>
    <property type="match status" value="2"/>
</dbReference>
<dbReference type="CDD" id="cd05992">
    <property type="entry name" value="PB1"/>
    <property type="match status" value="1"/>
</dbReference>
<comment type="caution">
    <text evidence="8">The sequence shown here is derived from an EMBL/GenBank/DDBJ whole genome shotgun (WGS) entry which is preliminary data.</text>
</comment>
<evidence type="ECO:0000313" key="9">
    <source>
        <dbReference type="Proteomes" id="UP001206595"/>
    </source>
</evidence>
<dbReference type="SMART" id="SM00666">
    <property type="entry name" value="PB1"/>
    <property type="match status" value="1"/>
</dbReference>
<dbReference type="InterPro" id="IPR000270">
    <property type="entry name" value="PB1_dom"/>
</dbReference>
<feature type="region of interest" description="Disordered" evidence="4">
    <location>
        <begin position="462"/>
        <end position="549"/>
    </location>
</feature>
<dbReference type="Gene3D" id="2.30.30.40">
    <property type="entry name" value="SH3 Domains"/>
    <property type="match status" value="2"/>
</dbReference>
<dbReference type="Pfam" id="PF00787">
    <property type="entry name" value="PX"/>
    <property type="match status" value="1"/>
</dbReference>
<keyword evidence="2" id="KW-0677">Repeat</keyword>
<evidence type="ECO:0000259" key="6">
    <source>
        <dbReference type="PROSITE" id="PS50195"/>
    </source>
</evidence>
<evidence type="ECO:0000259" key="5">
    <source>
        <dbReference type="PROSITE" id="PS50002"/>
    </source>
</evidence>
<proteinExistence type="predicted"/>
<dbReference type="GO" id="GO:0060090">
    <property type="term" value="F:molecular adaptor activity"/>
    <property type="evidence" value="ECO:0007669"/>
    <property type="project" value="UniProtKB-ARBA"/>
</dbReference>
<feature type="domain" description="PX" evidence="6">
    <location>
        <begin position="343"/>
        <end position="463"/>
    </location>
</feature>
<dbReference type="SMART" id="SM00326">
    <property type="entry name" value="SH3"/>
    <property type="match status" value="2"/>
</dbReference>
<dbReference type="EMBL" id="MU620914">
    <property type="protein sequence ID" value="KAI8580162.1"/>
    <property type="molecule type" value="Genomic_DNA"/>
</dbReference>
<feature type="domain" description="SH3" evidence="5">
    <location>
        <begin position="143"/>
        <end position="205"/>
    </location>
</feature>
<dbReference type="PROSITE" id="PS51745">
    <property type="entry name" value="PB1"/>
    <property type="match status" value="1"/>
</dbReference>
<dbReference type="Pfam" id="PF00018">
    <property type="entry name" value="SH3_1"/>
    <property type="match status" value="2"/>
</dbReference>